<keyword evidence="1" id="KW-0472">Membrane</keyword>
<evidence type="ECO:0000313" key="3">
    <source>
        <dbReference type="Proteomes" id="UP000827862"/>
    </source>
</evidence>
<dbReference type="EMBL" id="OK040777">
    <property type="protein sequence ID" value="UDL14627.1"/>
    <property type="molecule type" value="Genomic_DNA"/>
</dbReference>
<protein>
    <submittedName>
        <fullName evidence="2">Membrane protein</fullName>
    </submittedName>
</protein>
<dbReference type="GeneID" id="77954529"/>
<name>A0AA95B8B8_9CAUD</name>
<accession>A0AA95B8B8</accession>
<feature type="transmembrane region" description="Helical" evidence="1">
    <location>
        <begin position="50"/>
        <end position="70"/>
    </location>
</feature>
<feature type="transmembrane region" description="Helical" evidence="1">
    <location>
        <begin position="113"/>
        <end position="136"/>
    </location>
</feature>
<proteinExistence type="predicted"/>
<evidence type="ECO:0000313" key="2">
    <source>
        <dbReference type="EMBL" id="UDL14627.1"/>
    </source>
</evidence>
<feature type="transmembrane region" description="Helical" evidence="1">
    <location>
        <begin position="82"/>
        <end position="107"/>
    </location>
</feature>
<keyword evidence="1" id="KW-1133">Transmembrane helix</keyword>
<keyword evidence="1" id="KW-0812">Transmembrane</keyword>
<sequence>MTTKPTRWLASRLGRRGAALAILGVIFFLVGIDSALTPAPPDLENFLLHTLIPTPITVLLWTIPGALALYASIHRGPGPDGFGFNALVVPIIFRIVSYLFSFLAFVLGEAPNAFGLFSALIWTAILALVLIIAGWAEVPTGFAPRRPLWRRRD</sequence>
<dbReference type="KEGG" id="vg:77954529"/>
<organism evidence="2 3">
    <name type="scientific">Arthrobacter phage KeAlii</name>
    <dbReference type="NCBI Taxonomy" id="2885973"/>
    <lineage>
        <taxon>Viruses</taxon>
        <taxon>Duplodnaviria</taxon>
        <taxon>Heunggongvirae</taxon>
        <taxon>Uroviricota</taxon>
        <taxon>Caudoviricetes</taxon>
        <taxon>Casidaviridae</taxon>
        <taxon>Manhattanvirus</taxon>
        <taxon>Manhattanvirus kealii</taxon>
    </lineage>
</organism>
<keyword evidence="3" id="KW-1185">Reference proteome</keyword>
<evidence type="ECO:0000256" key="1">
    <source>
        <dbReference type="SAM" id="Phobius"/>
    </source>
</evidence>
<reference evidence="2" key="1">
    <citation type="submission" date="2024-06" db="EMBL/GenBank/DDBJ databases">
        <authorList>
            <person name="Valenzuela N."/>
            <person name="Pablo J."/>
            <person name="Strother B."/>
            <person name="Cravalho Y."/>
            <person name="Barto Z."/>
            <person name="Kane C."/>
            <person name="Chong R.A."/>
            <person name="Kawasaki K."/>
            <person name="Cruz S."/>
            <person name="Porter M.L."/>
            <person name="Pearce R."/>
            <person name="Hohenstein G."/>
            <person name="Li K."/>
            <person name="Kaniho J."/>
            <person name="Sadones M."/>
            <person name="Hamlin F."/>
            <person name="Daniels M."/>
            <person name="McKee K."/>
            <person name="Furlong K.P."/>
            <person name="Rudner A.D."/>
            <person name="Beyer A.R."/>
            <person name="Edgington N.P."/>
            <person name="Freise A.C."/>
            <person name="Garcia Costas A.M."/>
            <person name="Gibb B.P."/>
            <person name="Klyczek K.K."/>
            <person name="Swerdlow S.J."/>
            <person name="Garlena R.A."/>
            <person name="Russell D.A."/>
            <person name="Jacobs-Sera D."/>
            <person name="Hatfull G.F."/>
        </authorList>
    </citation>
    <scope>NUCLEOTIDE SEQUENCE</scope>
</reference>
<gene>
    <name evidence="2" type="primary">21</name>
    <name evidence="2" type="ORF">SEA_KEALII_21</name>
</gene>
<dbReference type="RefSeq" id="YP_010678138.1">
    <property type="nucleotide sequence ID" value="NC_071031.1"/>
</dbReference>
<dbReference type="Proteomes" id="UP000827862">
    <property type="component" value="Segment"/>
</dbReference>